<dbReference type="AlphaFoldDB" id="A0A075B247"/>
<dbReference type="EMBL" id="KE560904">
    <property type="protein sequence ID" value="EPZ34898.1"/>
    <property type="molecule type" value="Genomic_DNA"/>
</dbReference>
<accession>A0A075B247</accession>
<evidence type="ECO:0000256" key="1">
    <source>
        <dbReference type="SAM" id="MobiDB-lite"/>
    </source>
</evidence>
<keyword evidence="3" id="KW-1185">Reference proteome</keyword>
<dbReference type="HOGENOM" id="CLU_814212_0_0_1"/>
<feature type="region of interest" description="Disordered" evidence="1">
    <location>
        <begin position="1"/>
        <end position="56"/>
    </location>
</feature>
<name>A0A075B247_ROZAC</name>
<protein>
    <submittedName>
        <fullName evidence="2">Uncharacterized protein</fullName>
    </submittedName>
</protein>
<evidence type="ECO:0000313" key="3">
    <source>
        <dbReference type="Proteomes" id="UP000030755"/>
    </source>
</evidence>
<reference evidence="2 3" key="1">
    <citation type="journal article" date="2013" name="Curr. Biol.">
        <title>Shared signatures of parasitism and phylogenomics unite Cryptomycota and microsporidia.</title>
        <authorList>
            <person name="James T.Y."/>
            <person name="Pelin A."/>
            <person name="Bonen L."/>
            <person name="Ahrendt S."/>
            <person name="Sain D."/>
            <person name="Corradi N."/>
            <person name="Stajich J.E."/>
        </authorList>
    </citation>
    <scope>NUCLEOTIDE SEQUENCE [LARGE SCALE GENOMIC DNA]</scope>
    <source>
        <strain evidence="2 3">CSF55</strain>
    </source>
</reference>
<dbReference type="Proteomes" id="UP000030755">
    <property type="component" value="Unassembled WGS sequence"/>
</dbReference>
<organism evidence="2 3">
    <name type="scientific">Rozella allomycis (strain CSF55)</name>
    <dbReference type="NCBI Taxonomy" id="988480"/>
    <lineage>
        <taxon>Eukaryota</taxon>
        <taxon>Fungi</taxon>
        <taxon>Fungi incertae sedis</taxon>
        <taxon>Cryptomycota</taxon>
        <taxon>Cryptomycota incertae sedis</taxon>
        <taxon>Rozella</taxon>
    </lineage>
</organism>
<evidence type="ECO:0000313" key="2">
    <source>
        <dbReference type="EMBL" id="EPZ34898.1"/>
    </source>
</evidence>
<feature type="compositionally biased region" description="Basic and acidic residues" evidence="1">
    <location>
        <begin position="1"/>
        <end position="13"/>
    </location>
</feature>
<proteinExistence type="predicted"/>
<gene>
    <name evidence="2" type="ORF">O9G_002029</name>
</gene>
<sequence>MYSKGKERGKGNGEKNQMPKRQGRIVESRYMSTSSLKKENIAPKDNGLPIKKNNITQGHLPCEKPVTKGFSKARGLTAPLKNEIKIIQGGTVGHTDLTLTEVGSLCEQEELKLKVLQWKYYNAKMKRNQEYKEKEMELNTGGAYELIGPDGTIYIRPNIKRTKGGTVGHTDLTLTEVGSLCEQEELKLKVLQWKYYNAKMKRNQEYKEKEMEVKFNENTWKECLEVICERFKQFGQTIHETVWKMPVENLTLSDPSSIEHLKTLLFEILHVDPCNESRLLRAVLKLRQIYESLKDALSLHKETLEACKGIVDSMNEKVYHEASIRIEKCLEKELNVISINM</sequence>